<accession>A0ABU3PF53</accession>
<name>A0ABU3PF53_9BURK</name>
<gene>
    <name evidence="1" type="ORF">RQP53_18100</name>
</gene>
<proteinExistence type="predicted"/>
<reference evidence="1" key="1">
    <citation type="submission" date="2023-09" db="EMBL/GenBank/DDBJ databases">
        <title>Paucibacter sp. APW11 Genome sequencing and assembly.</title>
        <authorList>
            <person name="Kim I."/>
        </authorList>
    </citation>
    <scope>NUCLEOTIDE SEQUENCE</scope>
    <source>
        <strain evidence="1">APW11</strain>
    </source>
</reference>
<evidence type="ECO:0000313" key="2">
    <source>
        <dbReference type="Proteomes" id="UP001246372"/>
    </source>
</evidence>
<dbReference type="EMBL" id="JAVXZY010000008">
    <property type="protein sequence ID" value="MDT9001196.1"/>
    <property type="molecule type" value="Genomic_DNA"/>
</dbReference>
<evidence type="ECO:0000313" key="1">
    <source>
        <dbReference type="EMBL" id="MDT9001196.1"/>
    </source>
</evidence>
<sequence length="52" mass="5600">MAPAIKAGKRVDIAAHGCSIRALPRDVDSFVRAQIARRNDCAPRQRLPASAT</sequence>
<comment type="caution">
    <text evidence="1">The sequence shown here is derived from an EMBL/GenBank/DDBJ whole genome shotgun (WGS) entry which is preliminary data.</text>
</comment>
<keyword evidence="2" id="KW-1185">Reference proteome</keyword>
<protein>
    <submittedName>
        <fullName evidence="1">Uncharacterized protein</fullName>
    </submittedName>
</protein>
<organism evidence="1 2">
    <name type="scientific">Roseateles aquae</name>
    <dbReference type="NCBI Taxonomy" id="3077235"/>
    <lineage>
        <taxon>Bacteria</taxon>
        <taxon>Pseudomonadati</taxon>
        <taxon>Pseudomonadota</taxon>
        <taxon>Betaproteobacteria</taxon>
        <taxon>Burkholderiales</taxon>
        <taxon>Sphaerotilaceae</taxon>
        <taxon>Roseateles</taxon>
    </lineage>
</organism>
<dbReference type="RefSeq" id="WP_315652081.1">
    <property type="nucleotide sequence ID" value="NZ_JAVXZY010000008.1"/>
</dbReference>
<dbReference type="Proteomes" id="UP001246372">
    <property type="component" value="Unassembled WGS sequence"/>
</dbReference>